<evidence type="ECO:0008006" key="4">
    <source>
        <dbReference type="Google" id="ProtNLM"/>
    </source>
</evidence>
<sequence>MSSFFPGYVQDDMDVDSDNGSDNDRCHRPTLAYSDPPLANVTRPLTAHHSTILDCWTDGSLRPATDTDNAAMGLGAHCPQLDLEVIGRLPPAPTSSLRPEIAAIIAIVDKLPAGSDVRVFSDSAVAVQVVPMFLGLPDAKAIGPRHLSPLHDLLLVLRALVKEKKLVLDL</sequence>
<organism evidence="2 3">
    <name type="scientific">Catenaria anguillulae PL171</name>
    <dbReference type="NCBI Taxonomy" id="765915"/>
    <lineage>
        <taxon>Eukaryota</taxon>
        <taxon>Fungi</taxon>
        <taxon>Fungi incertae sedis</taxon>
        <taxon>Blastocladiomycota</taxon>
        <taxon>Blastocladiomycetes</taxon>
        <taxon>Blastocladiales</taxon>
        <taxon>Catenariaceae</taxon>
        <taxon>Catenaria</taxon>
    </lineage>
</organism>
<name>A0A1Y2HAD9_9FUNG</name>
<protein>
    <recommendedName>
        <fullName evidence="4">RNase H type-1 domain-containing protein</fullName>
    </recommendedName>
</protein>
<feature type="non-terminal residue" evidence="2">
    <location>
        <position position="170"/>
    </location>
</feature>
<keyword evidence="3" id="KW-1185">Reference proteome</keyword>
<evidence type="ECO:0000313" key="2">
    <source>
        <dbReference type="EMBL" id="ORZ30891.1"/>
    </source>
</evidence>
<dbReference type="Proteomes" id="UP000193411">
    <property type="component" value="Unassembled WGS sequence"/>
</dbReference>
<evidence type="ECO:0000313" key="3">
    <source>
        <dbReference type="Proteomes" id="UP000193411"/>
    </source>
</evidence>
<feature type="region of interest" description="Disordered" evidence="1">
    <location>
        <begin position="11"/>
        <end position="32"/>
    </location>
</feature>
<feature type="compositionally biased region" description="Acidic residues" evidence="1">
    <location>
        <begin position="11"/>
        <end position="21"/>
    </location>
</feature>
<comment type="caution">
    <text evidence="2">The sequence shown here is derived from an EMBL/GenBank/DDBJ whole genome shotgun (WGS) entry which is preliminary data.</text>
</comment>
<accession>A0A1Y2HAD9</accession>
<evidence type="ECO:0000256" key="1">
    <source>
        <dbReference type="SAM" id="MobiDB-lite"/>
    </source>
</evidence>
<dbReference type="InterPro" id="IPR036397">
    <property type="entry name" value="RNaseH_sf"/>
</dbReference>
<gene>
    <name evidence="2" type="ORF">BCR44DRAFT_53882</name>
</gene>
<dbReference type="Gene3D" id="3.30.420.10">
    <property type="entry name" value="Ribonuclease H-like superfamily/Ribonuclease H"/>
    <property type="match status" value="1"/>
</dbReference>
<dbReference type="GO" id="GO:0003676">
    <property type="term" value="F:nucleic acid binding"/>
    <property type="evidence" value="ECO:0007669"/>
    <property type="project" value="InterPro"/>
</dbReference>
<reference evidence="2 3" key="1">
    <citation type="submission" date="2016-07" db="EMBL/GenBank/DDBJ databases">
        <title>Pervasive Adenine N6-methylation of Active Genes in Fungi.</title>
        <authorList>
            <consortium name="DOE Joint Genome Institute"/>
            <person name="Mondo S.J."/>
            <person name="Dannebaum R.O."/>
            <person name="Kuo R.C."/>
            <person name="Labutti K."/>
            <person name="Haridas S."/>
            <person name="Kuo A."/>
            <person name="Salamov A."/>
            <person name="Ahrendt S.R."/>
            <person name="Lipzen A."/>
            <person name="Sullivan W."/>
            <person name="Andreopoulos W.B."/>
            <person name="Clum A."/>
            <person name="Lindquist E."/>
            <person name="Daum C."/>
            <person name="Ramamoorthy G.K."/>
            <person name="Gryganskyi A."/>
            <person name="Culley D."/>
            <person name="Magnuson J.K."/>
            <person name="James T.Y."/>
            <person name="O'Malley M.A."/>
            <person name="Stajich J.E."/>
            <person name="Spatafora J.W."/>
            <person name="Visel A."/>
            <person name="Grigoriev I.V."/>
        </authorList>
    </citation>
    <scope>NUCLEOTIDE SEQUENCE [LARGE SCALE GENOMIC DNA]</scope>
    <source>
        <strain evidence="2 3">PL171</strain>
    </source>
</reference>
<dbReference type="EMBL" id="MCFL01000072">
    <property type="protein sequence ID" value="ORZ30891.1"/>
    <property type="molecule type" value="Genomic_DNA"/>
</dbReference>
<dbReference type="AlphaFoldDB" id="A0A1Y2HAD9"/>
<proteinExistence type="predicted"/>